<dbReference type="EMBL" id="MU839832">
    <property type="protein sequence ID" value="KAK1756200.1"/>
    <property type="molecule type" value="Genomic_DNA"/>
</dbReference>
<dbReference type="Proteomes" id="UP001239445">
    <property type="component" value="Unassembled WGS sequence"/>
</dbReference>
<name>A0AAJ0BDB2_9PEZI</name>
<dbReference type="AlphaFoldDB" id="A0AAJ0BDB2"/>
<keyword evidence="2" id="KW-1185">Reference proteome</keyword>
<gene>
    <name evidence="1" type="ORF">QBC47DRAFT_460059</name>
</gene>
<sequence>MAAAVLFEGIEALTEVAETAEVVGTAEAVGAEAEVAATDLAAEEEEALLAETTSAITVPSAAAAAERSAVRAAFESGQAMAANLGRSAARLATNIWGNKLAYAKAAGIEVGKGAFFTAGMKAFESTWKSIFETNPTPVNKRRVAIIQAVNKQRKIITVILKEWQTWMTEHFDNRESYGHISVEGVNIGIFQILQNKISVAREYDESAVQRALELAAEKGDQQSAESFLTKEQAFIRLVTEAAGFIKTKGGKMVDDGLKHHYEDVEQAEQALHSL</sequence>
<reference evidence="1" key="1">
    <citation type="submission" date="2023-06" db="EMBL/GenBank/DDBJ databases">
        <title>Genome-scale phylogeny and comparative genomics of the fungal order Sordariales.</title>
        <authorList>
            <consortium name="Lawrence Berkeley National Laboratory"/>
            <person name="Hensen N."/>
            <person name="Bonometti L."/>
            <person name="Westerberg I."/>
            <person name="Brannstrom I.O."/>
            <person name="Guillou S."/>
            <person name="Cros-Aarteil S."/>
            <person name="Calhoun S."/>
            <person name="Haridas S."/>
            <person name="Kuo A."/>
            <person name="Mondo S."/>
            <person name="Pangilinan J."/>
            <person name="Riley R."/>
            <person name="Labutti K."/>
            <person name="Andreopoulos B."/>
            <person name="Lipzen A."/>
            <person name="Chen C."/>
            <person name="Yanf M."/>
            <person name="Daum C."/>
            <person name="Ng V."/>
            <person name="Clum A."/>
            <person name="Steindorff A."/>
            <person name="Ohm R."/>
            <person name="Martin F."/>
            <person name="Silar P."/>
            <person name="Natvig D."/>
            <person name="Lalanne C."/>
            <person name="Gautier V."/>
            <person name="Ament-Velasquez S.L."/>
            <person name="Kruys A."/>
            <person name="Hutchinson M.I."/>
            <person name="Powell A.J."/>
            <person name="Barry K."/>
            <person name="Miller A.N."/>
            <person name="Grigoriev I.V."/>
            <person name="Debuchy R."/>
            <person name="Gladieux P."/>
            <person name="Thoren M.H."/>
            <person name="Johannesson H."/>
        </authorList>
    </citation>
    <scope>NUCLEOTIDE SEQUENCE</scope>
    <source>
        <strain evidence="1">PSN4</strain>
    </source>
</reference>
<evidence type="ECO:0000313" key="2">
    <source>
        <dbReference type="Proteomes" id="UP001239445"/>
    </source>
</evidence>
<organism evidence="1 2">
    <name type="scientific">Echria macrotheca</name>
    <dbReference type="NCBI Taxonomy" id="438768"/>
    <lineage>
        <taxon>Eukaryota</taxon>
        <taxon>Fungi</taxon>
        <taxon>Dikarya</taxon>
        <taxon>Ascomycota</taxon>
        <taxon>Pezizomycotina</taxon>
        <taxon>Sordariomycetes</taxon>
        <taxon>Sordariomycetidae</taxon>
        <taxon>Sordariales</taxon>
        <taxon>Schizotheciaceae</taxon>
        <taxon>Echria</taxon>
    </lineage>
</organism>
<evidence type="ECO:0000313" key="1">
    <source>
        <dbReference type="EMBL" id="KAK1756200.1"/>
    </source>
</evidence>
<accession>A0AAJ0BDB2</accession>
<proteinExistence type="predicted"/>
<protein>
    <submittedName>
        <fullName evidence="1">Uncharacterized protein</fullName>
    </submittedName>
</protein>
<comment type="caution">
    <text evidence="1">The sequence shown here is derived from an EMBL/GenBank/DDBJ whole genome shotgun (WGS) entry which is preliminary data.</text>
</comment>